<reference evidence="4" key="1">
    <citation type="submission" date="2022-12" db="EMBL/GenBank/DDBJ databases">
        <title>Chromosome-level genome assembly of the bean flower thrips Megalurothrips usitatus.</title>
        <authorList>
            <person name="Ma L."/>
            <person name="Liu Q."/>
            <person name="Li H."/>
            <person name="Cai W."/>
        </authorList>
    </citation>
    <scope>NUCLEOTIDE SEQUENCE</scope>
    <source>
        <strain evidence="4">Cailab_2022a</strain>
    </source>
</reference>
<evidence type="ECO:0000313" key="4">
    <source>
        <dbReference type="EMBL" id="KAJ1519980.1"/>
    </source>
</evidence>
<sequence>MDTLPGGDKASAAVDTGQNSTAEAAAASPTRLSAGEDFVNNQDGLRDTVMPSDKTLQSSLGEGDGLTASVLSEDECVSLEDSSCVERGGCGSGASDGLASLESLDHSAVSEGKQEATVNLVNSKPKIIVEMAGDGRKEVEMFNEEDLDPLITIDDSESQSSDLINFDTVSYDVIHQTGAEDEDDDRSLATMSSMSCDFKMDSPAKHSHGSNSSSLINLLDSSVKETVGIAPSPSAQITENGPGSAVSSCPSSPSSQSSKTASSAVDGSVSEGVDVLQARALPDNQLTDTSLANCVSLEALEEKNNILNDYEINSNDILCDSTLDINVNETSLQMMSSESETNFDITEKRPKISCDELDRSDLLSVCVEPVAKEPEVLDSSMTLPSSGSLDNFDDSNNVINAVVYIEEVNALIPSVMPCPIQENASSSGDEIVSTTPVQMASESLNVPETLPLLKPSEEEIAVIAGVQELSPVSSMPVEQVTFDDSCVDSSVVSSTSEELITKDNKFIHNGVIENSIVTSSAGEETLETDAVNVSLATPTSLGKKDISLEESIPSSTTSLSCGEASTSYLSDKVEIILEEQSGIKIVDTTQQVGTSSPDTSVSNCLTSEDASILKACGSPNESAELNSLEEPVFSPKTLSVEQIEATATESQPSSEKSDSPLQSSTPSGAEKSCVSSTLPTDSVRSSFQINVKSGDSSPDHIQKISSEEELQVVNQTETCNAFNLNLESEKKSTETESVKSLEVCQTSSQESHGSKNKRPTTLPKMNSTKSEKPCMNFTELLGFANPGGSSASRQHSAAALDEAQQVASGLVDTILQTAVLKAEEKLIDSKNSTIRRVEAIEAAHALVDEVLIEASAQASQCRDKISEASATCDTSICEKEFSSLASPETDEPELNVIHPSIESTLNHALLHSDGQNGISTSIPVSKSSSLDDCSTSQSDSALPKETSPPLSQSDLSVKSEQDHLVMKSAAKEEPCSSSNLSSEVKCVLKSLNQSGENSSSVSSTDTLPQIGSARTSSPENGATDSARSSLVTCSDSGLRSEASLFVDGVLEEAVKKYEESSSSESSPVKLKKLVIDPDFLQEDEELATPCGEMLTEHFMDFESGRNVSVFCTLPESGSEDHLYAYDRTAHTIGNREVDSGTGKSVSVFRVEEDVYYEIQRASTCTSVFESVEEEDEDMIDTTVPVEDRPRTMKNSLSFPSFDRDKLEISDSDAFEDAVGAFLNKERLARDEMRHTSESNPCRALVLKHPEIDLSNREEKKRMAEKWANGGESEVPDTPEMREKQRAIREALDSNEDVSVKLCKFALTEGGLINDSLRREAWPRMLGLDPTVEIHAPSLDDLKSHPEYGQVVLDVNRSLKRFPPDIPKDQRETLQDKLTRLIMYVISKHPHLRYYQGYHDVAVTFLLVVGESVAFQIMERLSTENLSDCMQPTMERTSYLLHFIYPLLHRIHPTLADYLERSEVGTMFCLPWFLTWFGHSLDRYQDVVRLYDHFLASPPLAPLYVAAVLVAHRADEVLSVDCDMAAVHALLSHIPDSLPLEILLRDATELYLKFPPESIEREVEERFRNEQEMRNHEINHRNRLVRHRRHASHGGGGASWQLAEVNRFGGTMMAFNRWMPPWVVQQQRLSMRLLFASATFFVGFYVYSRGGDMLPYL</sequence>
<dbReference type="Gene3D" id="1.10.8.1310">
    <property type="match status" value="1"/>
</dbReference>
<evidence type="ECO:0000259" key="3">
    <source>
        <dbReference type="PROSITE" id="PS50086"/>
    </source>
</evidence>
<protein>
    <recommendedName>
        <fullName evidence="3">Rab-GAP TBC domain-containing protein</fullName>
    </recommendedName>
</protein>
<dbReference type="SMART" id="SM00164">
    <property type="entry name" value="TBC"/>
    <property type="match status" value="1"/>
</dbReference>
<dbReference type="Gene3D" id="1.10.472.80">
    <property type="entry name" value="Ypt/Rab-GAP domain of gyp1p, domain 3"/>
    <property type="match status" value="1"/>
</dbReference>
<dbReference type="PROSITE" id="PS50086">
    <property type="entry name" value="TBC_RABGAP"/>
    <property type="match status" value="1"/>
</dbReference>
<dbReference type="InterPro" id="IPR045913">
    <property type="entry name" value="TBC20/Gyp8-like"/>
</dbReference>
<feature type="region of interest" description="Disordered" evidence="2">
    <location>
        <begin position="729"/>
        <end position="770"/>
    </location>
</feature>
<dbReference type="PANTHER" id="PTHR20913">
    <property type="entry name" value="TBC1 DOMAIN FAMILY MEMBER 20/GTPASE"/>
    <property type="match status" value="1"/>
</dbReference>
<dbReference type="PANTHER" id="PTHR20913:SF7">
    <property type="entry name" value="RE60063P"/>
    <property type="match status" value="1"/>
</dbReference>
<evidence type="ECO:0000256" key="2">
    <source>
        <dbReference type="SAM" id="MobiDB-lite"/>
    </source>
</evidence>
<feature type="region of interest" description="Disordered" evidence="2">
    <location>
        <begin position="994"/>
        <end position="1028"/>
    </location>
</feature>
<organism evidence="4 5">
    <name type="scientific">Megalurothrips usitatus</name>
    <name type="common">bean blossom thrips</name>
    <dbReference type="NCBI Taxonomy" id="439358"/>
    <lineage>
        <taxon>Eukaryota</taxon>
        <taxon>Metazoa</taxon>
        <taxon>Ecdysozoa</taxon>
        <taxon>Arthropoda</taxon>
        <taxon>Hexapoda</taxon>
        <taxon>Insecta</taxon>
        <taxon>Pterygota</taxon>
        <taxon>Neoptera</taxon>
        <taxon>Paraneoptera</taxon>
        <taxon>Thysanoptera</taxon>
        <taxon>Terebrantia</taxon>
        <taxon>Thripoidea</taxon>
        <taxon>Thripidae</taxon>
        <taxon>Megalurothrips</taxon>
    </lineage>
</organism>
<evidence type="ECO:0000313" key="5">
    <source>
        <dbReference type="Proteomes" id="UP001075354"/>
    </source>
</evidence>
<feature type="region of interest" description="Disordered" evidence="2">
    <location>
        <begin position="920"/>
        <end position="976"/>
    </location>
</feature>
<dbReference type="Pfam" id="PF00566">
    <property type="entry name" value="RabGAP-TBC"/>
    <property type="match status" value="1"/>
</dbReference>
<dbReference type="SUPFAM" id="SSF47923">
    <property type="entry name" value="Ypt/Rab-GAP domain of gyp1p"/>
    <property type="match status" value="2"/>
</dbReference>
<dbReference type="Proteomes" id="UP001075354">
    <property type="component" value="Chromosome 15"/>
</dbReference>
<feature type="compositionally biased region" description="Basic and acidic residues" evidence="2">
    <location>
        <begin position="957"/>
        <end position="974"/>
    </location>
</feature>
<feature type="region of interest" description="Disordered" evidence="2">
    <location>
        <begin position="643"/>
        <end position="679"/>
    </location>
</feature>
<keyword evidence="5" id="KW-1185">Reference proteome</keyword>
<dbReference type="GO" id="GO:0005096">
    <property type="term" value="F:GTPase activator activity"/>
    <property type="evidence" value="ECO:0007669"/>
    <property type="project" value="UniProtKB-KW"/>
</dbReference>
<dbReference type="GO" id="GO:0005789">
    <property type="term" value="C:endoplasmic reticulum membrane"/>
    <property type="evidence" value="ECO:0007669"/>
    <property type="project" value="TreeGrafter"/>
</dbReference>
<keyword evidence="1" id="KW-0343">GTPase activation</keyword>
<feature type="compositionally biased region" description="Low complexity" evidence="2">
    <location>
        <begin position="242"/>
        <end position="264"/>
    </location>
</feature>
<dbReference type="InterPro" id="IPR035969">
    <property type="entry name" value="Rab-GAP_TBC_sf"/>
</dbReference>
<comment type="caution">
    <text evidence="4">The sequence shown here is derived from an EMBL/GenBank/DDBJ whole genome shotgun (WGS) entry which is preliminary data.</text>
</comment>
<dbReference type="FunFam" id="1.10.8.1310:FF:000001">
    <property type="entry name" value="TBC1 domain family, member 20"/>
    <property type="match status" value="1"/>
</dbReference>
<feature type="compositionally biased region" description="Polar residues" evidence="2">
    <location>
        <begin position="1004"/>
        <end position="1028"/>
    </location>
</feature>
<dbReference type="GO" id="GO:0006888">
    <property type="term" value="P:endoplasmic reticulum to Golgi vesicle-mediated transport"/>
    <property type="evidence" value="ECO:0007669"/>
    <property type="project" value="TreeGrafter"/>
</dbReference>
<feature type="region of interest" description="Disordered" evidence="2">
    <location>
        <begin position="232"/>
        <end position="266"/>
    </location>
</feature>
<feature type="compositionally biased region" description="Basic and acidic residues" evidence="2">
    <location>
        <begin position="729"/>
        <end position="739"/>
    </location>
</feature>
<proteinExistence type="predicted"/>
<feature type="compositionally biased region" description="Low complexity" evidence="2">
    <location>
        <begin position="920"/>
        <end position="940"/>
    </location>
</feature>
<dbReference type="InterPro" id="IPR000195">
    <property type="entry name" value="Rab-GAP-TBC_dom"/>
</dbReference>
<dbReference type="EMBL" id="JAPTSV010000015">
    <property type="protein sequence ID" value="KAJ1519980.1"/>
    <property type="molecule type" value="Genomic_DNA"/>
</dbReference>
<feature type="compositionally biased region" description="Low complexity" evidence="2">
    <location>
        <begin position="994"/>
        <end position="1003"/>
    </location>
</feature>
<feature type="region of interest" description="Disordered" evidence="2">
    <location>
        <begin position="1"/>
        <end position="48"/>
    </location>
</feature>
<gene>
    <name evidence="4" type="ORF">ONE63_004212</name>
</gene>
<evidence type="ECO:0000256" key="1">
    <source>
        <dbReference type="ARBA" id="ARBA00022468"/>
    </source>
</evidence>
<name>A0AAV7X4N1_9NEOP</name>
<feature type="domain" description="Rab-GAP TBC" evidence="3">
    <location>
        <begin position="1311"/>
        <end position="1497"/>
    </location>
</feature>
<accession>A0AAV7X4N1</accession>